<keyword evidence="2" id="KW-0646">Protease inhibitor</keyword>
<name>A0AAW2JBA3_9LAMI</name>
<proteinExistence type="inferred from homology"/>
<dbReference type="Pfam" id="PF00280">
    <property type="entry name" value="potato_inhibit"/>
    <property type="match status" value="1"/>
</dbReference>
<sequence>MSGKTPYPPCVIYPQCQSRECCSAGHKYIWPNVVGMDHFEAKAIIERDNPLATVVFVAKDGATIDNFCCNRVYVFVDEHLKVSSEPALPMVG</sequence>
<organism evidence="4">
    <name type="scientific">Sesamum calycinum</name>
    <dbReference type="NCBI Taxonomy" id="2727403"/>
    <lineage>
        <taxon>Eukaryota</taxon>
        <taxon>Viridiplantae</taxon>
        <taxon>Streptophyta</taxon>
        <taxon>Embryophyta</taxon>
        <taxon>Tracheophyta</taxon>
        <taxon>Spermatophyta</taxon>
        <taxon>Magnoliopsida</taxon>
        <taxon>eudicotyledons</taxon>
        <taxon>Gunneridae</taxon>
        <taxon>Pentapetalae</taxon>
        <taxon>asterids</taxon>
        <taxon>lamiids</taxon>
        <taxon>Lamiales</taxon>
        <taxon>Pedaliaceae</taxon>
        <taxon>Sesamum</taxon>
    </lineage>
</organism>
<evidence type="ECO:0000256" key="3">
    <source>
        <dbReference type="ARBA" id="ARBA00022900"/>
    </source>
</evidence>
<dbReference type="InterPro" id="IPR000864">
    <property type="entry name" value="Prot_inh_pot1"/>
</dbReference>
<dbReference type="EMBL" id="JACGWM010001541">
    <property type="protein sequence ID" value="KAL0291890.1"/>
    <property type="molecule type" value="Genomic_DNA"/>
</dbReference>
<evidence type="ECO:0000256" key="2">
    <source>
        <dbReference type="ARBA" id="ARBA00022690"/>
    </source>
</evidence>
<dbReference type="Gene3D" id="3.30.10.10">
    <property type="entry name" value="Trypsin Inhibitor V, subunit A"/>
    <property type="match status" value="1"/>
</dbReference>
<protein>
    <submittedName>
        <fullName evidence="4">Uncharacterized protein</fullName>
    </submittedName>
</protein>
<evidence type="ECO:0000313" key="4">
    <source>
        <dbReference type="EMBL" id="KAL0291890.1"/>
    </source>
</evidence>
<dbReference type="GO" id="GO:0004867">
    <property type="term" value="F:serine-type endopeptidase inhibitor activity"/>
    <property type="evidence" value="ECO:0007669"/>
    <property type="project" value="UniProtKB-KW"/>
</dbReference>
<dbReference type="InterPro" id="IPR036354">
    <property type="entry name" value="Prot_inh_pot1_sf"/>
</dbReference>
<comment type="similarity">
    <text evidence="1">Belongs to the protease inhibitor I13 (potato type I serine protease inhibitor) family.</text>
</comment>
<evidence type="ECO:0000256" key="1">
    <source>
        <dbReference type="ARBA" id="ARBA00008210"/>
    </source>
</evidence>
<keyword evidence="3" id="KW-0722">Serine protease inhibitor</keyword>
<gene>
    <name evidence="4" type="ORF">Scaly_2614700</name>
</gene>
<dbReference type="AlphaFoldDB" id="A0AAW2JBA3"/>
<dbReference type="PANTHER" id="PTHR33091">
    <property type="entry name" value="PROTEIN, PUTATIVE, EXPRESSED-RELATED"/>
    <property type="match status" value="1"/>
</dbReference>
<accession>A0AAW2JBA3</accession>
<dbReference type="SUPFAM" id="SSF54654">
    <property type="entry name" value="CI-2 family of serine protease inhibitors"/>
    <property type="match status" value="1"/>
</dbReference>
<reference evidence="4" key="2">
    <citation type="journal article" date="2024" name="Plant">
        <title>Genomic evolution and insights into agronomic trait innovations of Sesamum species.</title>
        <authorList>
            <person name="Miao H."/>
            <person name="Wang L."/>
            <person name="Qu L."/>
            <person name="Liu H."/>
            <person name="Sun Y."/>
            <person name="Le M."/>
            <person name="Wang Q."/>
            <person name="Wei S."/>
            <person name="Zheng Y."/>
            <person name="Lin W."/>
            <person name="Duan Y."/>
            <person name="Cao H."/>
            <person name="Xiong S."/>
            <person name="Wang X."/>
            <person name="Wei L."/>
            <person name="Li C."/>
            <person name="Ma Q."/>
            <person name="Ju M."/>
            <person name="Zhao R."/>
            <person name="Li G."/>
            <person name="Mu C."/>
            <person name="Tian Q."/>
            <person name="Mei H."/>
            <person name="Zhang T."/>
            <person name="Gao T."/>
            <person name="Zhang H."/>
        </authorList>
    </citation>
    <scope>NUCLEOTIDE SEQUENCE</scope>
    <source>
        <strain evidence="4">KEN8</strain>
    </source>
</reference>
<reference evidence="4" key="1">
    <citation type="submission" date="2020-06" db="EMBL/GenBank/DDBJ databases">
        <authorList>
            <person name="Li T."/>
            <person name="Hu X."/>
            <person name="Zhang T."/>
            <person name="Song X."/>
            <person name="Zhang H."/>
            <person name="Dai N."/>
            <person name="Sheng W."/>
            <person name="Hou X."/>
            <person name="Wei L."/>
        </authorList>
    </citation>
    <scope>NUCLEOTIDE SEQUENCE</scope>
    <source>
        <strain evidence="4">KEN8</strain>
        <tissue evidence="4">Leaf</tissue>
    </source>
</reference>
<dbReference type="PANTHER" id="PTHR33091:SF50">
    <property type="entry name" value="OS06G0319900 PROTEIN"/>
    <property type="match status" value="1"/>
</dbReference>
<comment type="caution">
    <text evidence="4">The sequence shown here is derived from an EMBL/GenBank/DDBJ whole genome shotgun (WGS) entry which is preliminary data.</text>
</comment>
<dbReference type="GO" id="GO:0009611">
    <property type="term" value="P:response to wounding"/>
    <property type="evidence" value="ECO:0007669"/>
    <property type="project" value="InterPro"/>
</dbReference>